<reference evidence="2 3" key="1">
    <citation type="submission" date="2020-04" db="EMBL/GenBank/DDBJ databases">
        <title>Vibrio sp. SM6, a novel species isolated from seawater.</title>
        <authorList>
            <person name="Wang X."/>
        </authorList>
    </citation>
    <scope>NUCLEOTIDE SEQUENCE [LARGE SCALE GENOMIC DNA]</scope>
    <source>
        <strain evidence="2 3">SM6</strain>
    </source>
</reference>
<dbReference type="InterPro" id="IPR007340">
    <property type="entry name" value="LysM_Opacity-associatedA"/>
</dbReference>
<evidence type="ECO:0000313" key="2">
    <source>
        <dbReference type="EMBL" id="NLS12432.1"/>
    </source>
</evidence>
<protein>
    <submittedName>
        <fullName evidence="2">Lysine transporter LysM</fullName>
    </submittedName>
</protein>
<dbReference type="RefSeq" id="WP_168835534.1">
    <property type="nucleotide sequence ID" value="NZ_JABAIK010000004.1"/>
</dbReference>
<proteinExistence type="predicted"/>
<name>A0A7X8TP92_9VIBR</name>
<organism evidence="2 3">
    <name type="scientific">Vibrio agarilyticus</name>
    <dbReference type="NCBI Taxonomy" id="2726741"/>
    <lineage>
        <taxon>Bacteria</taxon>
        <taxon>Pseudomonadati</taxon>
        <taxon>Pseudomonadota</taxon>
        <taxon>Gammaproteobacteria</taxon>
        <taxon>Vibrionales</taxon>
        <taxon>Vibrionaceae</taxon>
        <taxon>Vibrio</taxon>
    </lineage>
</organism>
<dbReference type="AlphaFoldDB" id="A0A7X8TP92"/>
<comment type="caution">
    <text evidence="2">The sequence shown here is derived from an EMBL/GenBank/DDBJ whole genome shotgun (WGS) entry which is preliminary data.</text>
</comment>
<dbReference type="Gene3D" id="3.10.450.350">
    <property type="match status" value="1"/>
</dbReference>
<keyword evidence="3" id="KW-1185">Reference proteome</keyword>
<sequence length="207" mass="23700">MNRRRKRTAKLTLWQQFMLRLQQHKLSMDAIRGISFASFKTKWSQTQVTQLWQRLPKLHQRLVFVSLLVIVALVLMPSSPELAQPLQTEKQRIPLAVNTTGLSEQSVAAPQKAVLPQRSAATDWHEYTVRQGDTLAQVFRANQLPMQDLNALVKIEGGDKPLSHIRQGQMVRFKRTEGGELDILKLTRGNDEVTFFRASDGGFKRNR</sequence>
<evidence type="ECO:0000313" key="3">
    <source>
        <dbReference type="Proteomes" id="UP000535589"/>
    </source>
</evidence>
<dbReference type="EMBL" id="JABAIK010000004">
    <property type="protein sequence ID" value="NLS12432.1"/>
    <property type="molecule type" value="Genomic_DNA"/>
</dbReference>
<accession>A0A7X8TP92</accession>
<evidence type="ECO:0000259" key="1">
    <source>
        <dbReference type="Pfam" id="PF04225"/>
    </source>
</evidence>
<feature type="domain" description="Opacity-associated protein A LysM-like" evidence="1">
    <location>
        <begin position="124"/>
        <end position="207"/>
    </location>
</feature>
<dbReference type="GO" id="GO:0042834">
    <property type="term" value="F:peptidoglycan binding"/>
    <property type="evidence" value="ECO:0007669"/>
    <property type="project" value="InterPro"/>
</dbReference>
<dbReference type="Proteomes" id="UP000535589">
    <property type="component" value="Unassembled WGS sequence"/>
</dbReference>
<gene>
    <name evidence="2" type="ORF">HGP28_05905</name>
</gene>
<dbReference type="Pfam" id="PF04225">
    <property type="entry name" value="LysM_OapA"/>
    <property type="match status" value="1"/>
</dbReference>